<evidence type="ECO:0000313" key="2">
    <source>
        <dbReference type="EMBL" id="MEY9316682.1"/>
    </source>
</evidence>
<organism evidence="2 3">
    <name type="scientific">Bradyrhizobium elkanii</name>
    <dbReference type="NCBI Taxonomy" id="29448"/>
    <lineage>
        <taxon>Bacteria</taxon>
        <taxon>Pseudomonadati</taxon>
        <taxon>Pseudomonadota</taxon>
        <taxon>Alphaproteobacteria</taxon>
        <taxon>Hyphomicrobiales</taxon>
        <taxon>Nitrobacteraceae</taxon>
        <taxon>Bradyrhizobium</taxon>
    </lineage>
</organism>
<evidence type="ECO:0000313" key="3">
    <source>
        <dbReference type="Proteomes" id="UP001565471"/>
    </source>
</evidence>
<gene>
    <name evidence="2" type="ORF">ABIF29_003481</name>
</gene>
<feature type="region of interest" description="Disordered" evidence="1">
    <location>
        <begin position="232"/>
        <end position="258"/>
    </location>
</feature>
<sequence>MKGATLKKEAPVKKRRNESLVPPLVSRAVQRGRNPPEISAQQAPSAYFGNWRGFGFWRRPCAPCAAARRGLEDRTSRSPIGNPDVPEAGRPAGGPVGRNRIEQRSGKSRVVPTAHRPVGFGRTPRIPLAGSFLEPFARREDIKGAGDFRAQHPAQRCGTNILRLRGAVAFYNFNLKFGLRQLTAHALRDPQSVSWESPASSLRGFLFSGPQEPSARSDIVCAVAGTISPRPVGIRPREPARGVSRFRGRPTSRVLDWP</sequence>
<comment type="caution">
    <text evidence="2">The sequence shown here is derived from an EMBL/GenBank/DDBJ whole genome shotgun (WGS) entry which is preliminary data.</text>
</comment>
<keyword evidence="3" id="KW-1185">Reference proteome</keyword>
<feature type="compositionally biased region" description="Basic and acidic residues" evidence="1">
    <location>
        <begin position="1"/>
        <end position="12"/>
    </location>
</feature>
<dbReference type="EMBL" id="JBGBZA010000002">
    <property type="protein sequence ID" value="MEY9316682.1"/>
    <property type="molecule type" value="Genomic_DNA"/>
</dbReference>
<dbReference type="Proteomes" id="UP001565471">
    <property type="component" value="Unassembled WGS sequence"/>
</dbReference>
<feature type="region of interest" description="Disordered" evidence="1">
    <location>
        <begin position="1"/>
        <end position="44"/>
    </location>
</feature>
<feature type="region of interest" description="Disordered" evidence="1">
    <location>
        <begin position="68"/>
        <end position="119"/>
    </location>
</feature>
<reference evidence="2 3" key="1">
    <citation type="submission" date="2024-07" db="EMBL/GenBank/DDBJ databases">
        <title>Genomic Encyclopedia of Type Strains, Phase V (KMG-V): Genome sequencing to study the core and pangenomes of soil and plant-associated prokaryotes.</title>
        <authorList>
            <person name="Whitman W."/>
        </authorList>
    </citation>
    <scope>NUCLEOTIDE SEQUENCE [LARGE SCALE GENOMIC DNA]</scope>
    <source>
        <strain evidence="2 3">USDA 415</strain>
    </source>
</reference>
<name>A0ABV4F105_BRAEL</name>
<accession>A0ABV4F105</accession>
<protein>
    <submittedName>
        <fullName evidence="2">Uncharacterized protein</fullName>
    </submittedName>
</protein>
<evidence type="ECO:0000256" key="1">
    <source>
        <dbReference type="SAM" id="MobiDB-lite"/>
    </source>
</evidence>
<proteinExistence type="predicted"/>